<evidence type="ECO:0000313" key="5">
    <source>
        <dbReference type="EMBL" id="EQD36018.1"/>
    </source>
</evidence>
<dbReference type="Pfam" id="PF09084">
    <property type="entry name" value="NMT1"/>
    <property type="match status" value="1"/>
</dbReference>
<accession>T0YS93</accession>
<dbReference type="GO" id="GO:0042918">
    <property type="term" value="P:alkanesulfonate transmembrane transport"/>
    <property type="evidence" value="ECO:0007669"/>
    <property type="project" value="TreeGrafter"/>
</dbReference>
<evidence type="ECO:0000256" key="3">
    <source>
        <dbReference type="ARBA" id="ARBA00022729"/>
    </source>
</evidence>
<organism evidence="5">
    <name type="scientific">mine drainage metagenome</name>
    <dbReference type="NCBI Taxonomy" id="410659"/>
    <lineage>
        <taxon>unclassified sequences</taxon>
        <taxon>metagenomes</taxon>
        <taxon>ecological metagenomes</taxon>
    </lineage>
</organism>
<dbReference type="GO" id="GO:0042597">
    <property type="term" value="C:periplasmic space"/>
    <property type="evidence" value="ECO:0007669"/>
    <property type="project" value="UniProtKB-SubCell"/>
</dbReference>
<reference evidence="5" key="1">
    <citation type="submission" date="2013-08" db="EMBL/GenBank/DDBJ databases">
        <authorList>
            <person name="Mendez C."/>
            <person name="Richter M."/>
            <person name="Ferrer M."/>
            <person name="Sanchez J."/>
        </authorList>
    </citation>
    <scope>NUCLEOTIDE SEQUENCE</scope>
</reference>
<dbReference type="Gene3D" id="3.40.190.10">
    <property type="entry name" value="Periplasmic binding protein-like II"/>
    <property type="match status" value="2"/>
</dbReference>
<comment type="caution">
    <text evidence="5">The sequence shown here is derived from an EMBL/GenBank/DDBJ whole genome shotgun (WGS) entry which is preliminary data.</text>
</comment>
<dbReference type="InterPro" id="IPR015168">
    <property type="entry name" value="SsuA/THI5"/>
</dbReference>
<comment type="similarity">
    <text evidence="2">Belongs to the bacterial solute-binding protein SsuA/TauA family.</text>
</comment>
<dbReference type="AlphaFoldDB" id="T0YS93"/>
<gene>
    <name evidence="5" type="ORF">B1A_18029</name>
</gene>
<dbReference type="PANTHER" id="PTHR30024:SF47">
    <property type="entry name" value="TAURINE-BINDING PERIPLASMIC PROTEIN"/>
    <property type="match status" value="1"/>
</dbReference>
<feature type="non-terminal residue" evidence="5">
    <location>
        <position position="156"/>
    </location>
</feature>
<evidence type="ECO:0000256" key="2">
    <source>
        <dbReference type="ARBA" id="ARBA00010742"/>
    </source>
</evidence>
<feature type="domain" description="SsuA/THI5-like" evidence="4">
    <location>
        <begin position="12"/>
        <end position="154"/>
    </location>
</feature>
<evidence type="ECO:0000256" key="1">
    <source>
        <dbReference type="ARBA" id="ARBA00004418"/>
    </source>
</evidence>
<dbReference type="SUPFAM" id="SSF53850">
    <property type="entry name" value="Periplasmic binding protein-like II"/>
    <property type="match status" value="1"/>
</dbReference>
<reference evidence="5" key="2">
    <citation type="journal article" date="2014" name="ISME J.">
        <title>Microbial stratification in low pH oxic and suboxic macroscopic growths along an acid mine drainage.</title>
        <authorList>
            <person name="Mendez-Garcia C."/>
            <person name="Mesa V."/>
            <person name="Sprenger R.R."/>
            <person name="Richter M."/>
            <person name="Diez M.S."/>
            <person name="Solano J."/>
            <person name="Bargiela R."/>
            <person name="Golyshina O.V."/>
            <person name="Manteca A."/>
            <person name="Ramos J.L."/>
            <person name="Gallego J.R."/>
            <person name="Llorente I."/>
            <person name="Martins Dos Santos V.A."/>
            <person name="Jensen O.N."/>
            <person name="Pelaez A.I."/>
            <person name="Sanchez J."/>
            <person name="Ferrer M."/>
        </authorList>
    </citation>
    <scope>NUCLEOTIDE SEQUENCE</scope>
</reference>
<comment type="subcellular location">
    <subcellularLocation>
        <location evidence="1">Periplasm</location>
    </subcellularLocation>
</comment>
<dbReference type="EMBL" id="AUZX01013282">
    <property type="protein sequence ID" value="EQD36018.1"/>
    <property type="molecule type" value="Genomic_DNA"/>
</dbReference>
<evidence type="ECO:0000259" key="4">
    <source>
        <dbReference type="Pfam" id="PF09084"/>
    </source>
</evidence>
<dbReference type="PANTHER" id="PTHR30024">
    <property type="entry name" value="ALIPHATIC SULFONATES-BINDING PROTEIN-RELATED"/>
    <property type="match status" value="1"/>
</dbReference>
<keyword evidence="3" id="KW-0732">Signal</keyword>
<proteinExistence type="inferred from homology"/>
<sequence>MVIGYENNGADPEMVAIAQGFFAKYMKGAHVELRLFTSGPASLAALASGSLQFMTGIGNPPAAAAISQGVPLQVVWAQELYTTDEGLVVRDGSGIHSLKDLQHRQLALVVGSTSPFEVATALKSLGLAESSVTFVNMSPPVMVATWERGQLNAAYV</sequence>
<protein>
    <submittedName>
        <fullName evidence="5">Taurine ABC transporter, periplasmic binding protein</fullName>
    </submittedName>
</protein>
<name>T0YS93_9ZZZZ</name>